<protein>
    <recommendedName>
        <fullName evidence="2">DUF4604 domain-containing protein</fullName>
    </recommendedName>
</protein>
<dbReference type="InParanoid" id="A0A1Y2AZL1"/>
<keyword evidence="4" id="KW-1185">Reference proteome</keyword>
<evidence type="ECO:0000313" key="3">
    <source>
        <dbReference type="EMBL" id="ORY28019.1"/>
    </source>
</evidence>
<feature type="region of interest" description="Disordered" evidence="1">
    <location>
        <begin position="1"/>
        <end position="93"/>
    </location>
</feature>
<dbReference type="AlphaFoldDB" id="A0A1Y2AZL1"/>
<organism evidence="3 4">
    <name type="scientific">Naematelia encephala</name>
    <dbReference type="NCBI Taxonomy" id="71784"/>
    <lineage>
        <taxon>Eukaryota</taxon>
        <taxon>Fungi</taxon>
        <taxon>Dikarya</taxon>
        <taxon>Basidiomycota</taxon>
        <taxon>Agaricomycotina</taxon>
        <taxon>Tremellomycetes</taxon>
        <taxon>Tremellales</taxon>
        <taxon>Naemateliaceae</taxon>
        <taxon>Naematelia</taxon>
    </lineage>
</organism>
<evidence type="ECO:0000259" key="2">
    <source>
        <dbReference type="Pfam" id="PF15377"/>
    </source>
</evidence>
<feature type="compositionally biased region" description="Basic and acidic residues" evidence="1">
    <location>
        <begin position="41"/>
        <end position="58"/>
    </location>
</feature>
<dbReference type="Proteomes" id="UP000193986">
    <property type="component" value="Unassembled WGS sequence"/>
</dbReference>
<dbReference type="Pfam" id="PF15377">
    <property type="entry name" value="DUF4604"/>
    <property type="match status" value="1"/>
</dbReference>
<evidence type="ECO:0000313" key="4">
    <source>
        <dbReference type="Proteomes" id="UP000193986"/>
    </source>
</evidence>
<dbReference type="EMBL" id="MCFC01000034">
    <property type="protein sequence ID" value="ORY28019.1"/>
    <property type="molecule type" value="Genomic_DNA"/>
</dbReference>
<evidence type="ECO:0000256" key="1">
    <source>
        <dbReference type="SAM" id="MobiDB-lite"/>
    </source>
</evidence>
<feature type="domain" description="DUF4604" evidence="2">
    <location>
        <begin position="11"/>
        <end position="114"/>
    </location>
</feature>
<feature type="compositionally biased region" description="Basic and acidic residues" evidence="1">
    <location>
        <begin position="1"/>
        <end position="10"/>
    </location>
</feature>
<comment type="caution">
    <text evidence="3">The sequence shown here is derived from an EMBL/GenBank/DDBJ whole genome shotgun (WGS) entry which is preliminary data.</text>
</comment>
<gene>
    <name evidence="3" type="ORF">BCR39DRAFT_212975</name>
</gene>
<accession>A0A1Y2AZL1</accession>
<dbReference type="InterPro" id="IPR027911">
    <property type="entry name" value="DUF4604"/>
</dbReference>
<sequence>MPKNPTKNDLKGLTYIAQKPKFLQNFGQAPTSPPPSRSRSHGREREPDGLPSRPKEGKWAGGSDDEGGGKGRESDDDEWGETFGGGGDDGPQVVVLKEGRHLTADEVKRERRRGELLWL</sequence>
<proteinExistence type="predicted"/>
<reference evidence="3 4" key="1">
    <citation type="submission" date="2016-07" db="EMBL/GenBank/DDBJ databases">
        <title>Pervasive Adenine N6-methylation of Active Genes in Fungi.</title>
        <authorList>
            <consortium name="DOE Joint Genome Institute"/>
            <person name="Mondo S.J."/>
            <person name="Dannebaum R.O."/>
            <person name="Kuo R.C."/>
            <person name="Labutti K."/>
            <person name="Haridas S."/>
            <person name="Kuo A."/>
            <person name="Salamov A."/>
            <person name="Ahrendt S.R."/>
            <person name="Lipzen A."/>
            <person name="Sullivan W."/>
            <person name="Andreopoulos W.B."/>
            <person name="Clum A."/>
            <person name="Lindquist E."/>
            <person name="Daum C."/>
            <person name="Ramamoorthy G.K."/>
            <person name="Gryganskyi A."/>
            <person name="Culley D."/>
            <person name="Magnuson J.K."/>
            <person name="James T.Y."/>
            <person name="O'Malley M.A."/>
            <person name="Stajich J.E."/>
            <person name="Spatafora J.W."/>
            <person name="Visel A."/>
            <person name="Grigoriev I.V."/>
        </authorList>
    </citation>
    <scope>NUCLEOTIDE SEQUENCE [LARGE SCALE GENOMIC DNA]</scope>
    <source>
        <strain evidence="3 4">68-887.2</strain>
    </source>
</reference>
<name>A0A1Y2AZL1_9TREE</name>
<dbReference type="OrthoDB" id="2553298at2759"/>